<dbReference type="SUPFAM" id="SSF52091">
    <property type="entry name" value="SpoIIaa-like"/>
    <property type="match status" value="1"/>
</dbReference>
<dbReference type="CDD" id="cd07043">
    <property type="entry name" value="STAS_anti-anti-sigma_factors"/>
    <property type="match status" value="1"/>
</dbReference>
<dbReference type="PROSITE" id="PS50801">
    <property type="entry name" value="STAS"/>
    <property type="match status" value="1"/>
</dbReference>
<comment type="similarity">
    <text evidence="1 2">Belongs to the anti-sigma-factor antagonist family.</text>
</comment>
<dbReference type="AlphaFoldDB" id="A0A0W7X532"/>
<evidence type="ECO:0000256" key="1">
    <source>
        <dbReference type="ARBA" id="ARBA00009013"/>
    </source>
</evidence>
<protein>
    <recommendedName>
        <fullName evidence="2">Anti-sigma factor antagonist</fullName>
    </recommendedName>
</protein>
<comment type="caution">
    <text evidence="4">The sequence shown here is derived from an EMBL/GenBank/DDBJ whole genome shotgun (WGS) entry which is preliminary data.</text>
</comment>
<evidence type="ECO:0000313" key="5">
    <source>
        <dbReference type="Proteomes" id="UP000054804"/>
    </source>
</evidence>
<reference evidence="4 5" key="1">
    <citation type="submission" date="2015-12" db="EMBL/GenBank/DDBJ databases">
        <title>Draft genome sequence of Streptomyces silvensis ATCC 53525, a producer of novel hormone antagonists.</title>
        <authorList>
            <person name="Johnston C.W."/>
            <person name="Li Y."/>
            <person name="Magarvey N.A."/>
        </authorList>
    </citation>
    <scope>NUCLEOTIDE SEQUENCE [LARGE SCALE GENOMIC DNA]</scope>
    <source>
        <strain evidence="4 5">ATCC 53525</strain>
    </source>
</reference>
<gene>
    <name evidence="4" type="ORF">AT728_20300</name>
</gene>
<accession>A0A0W7X532</accession>
<dbReference type="STRING" id="1765722.AT728_20300"/>
<sequence>MDGRFSVVAVSSDSEATRSVWRLKGELDLEGAPLIAETAGGGLDTGGWTVVLDCQDITFCDSSGLNVLLRLREQASRSGASLVIARPSENVRHLFRLTHTDSVFDIVDTPAEVSVPRV</sequence>
<dbReference type="NCBIfam" id="TIGR00377">
    <property type="entry name" value="ant_ant_sig"/>
    <property type="match status" value="1"/>
</dbReference>
<dbReference type="GO" id="GO:0043856">
    <property type="term" value="F:anti-sigma factor antagonist activity"/>
    <property type="evidence" value="ECO:0007669"/>
    <property type="project" value="InterPro"/>
</dbReference>
<dbReference type="InterPro" id="IPR002645">
    <property type="entry name" value="STAS_dom"/>
</dbReference>
<proteinExistence type="inferred from homology"/>
<dbReference type="PANTHER" id="PTHR33495">
    <property type="entry name" value="ANTI-SIGMA FACTOR ANTAGONIST TM_1081-RELATED-RELATED"/>
    <property type="match status" value="1"/>
</dbReference>
<dbReference type="InterPro" id="IPR003658">
    <property type="entry name" value="Anti-sigma_ant"/>
</dbReference>
<dbReference type="Gene3D" id="3.30.750.24">
    <property type="entry name" value="STAS domain"/>
    <property type="match status" value="1"/>
</dbReference>
<dbReference type="Proteomes" id="UP000054804">
    <property type="component" value="Unassembled WGS sequence"/>
</dbReference>
<feature type="domain" description="STAS" evidence="3">
    <location>
        <begin position="20"/>
        <end position="118"/>
    </location>
</feature>
<dbReference type="EMBL" id="LOCL01000032">
    <property type="protein sequence ID" value="KUF17993.1"/>
    <property type="molecule type" value="Genomic_DNA"/>
</dbReference>
<dbReference type="Pfam" id="PF01740">
    <property type="entry name" value="STAS"/>
    <property type="match status" value="1"/>
</dbReference>
<dbReference type="InterPro" id="IPR036513">
    <property type="entry name" value="STAS_dom_sf"/>
</dbReference>
<evidence type="ECO:0000256" key="2">
    <source>
        <dbReference type="RuleBase" id="RU003749"/>
    </source>
</evidence>
<keyword evidence="5" id="KW-1185">Reference proteome</keyword>
<evidence type="ECO:0000313" key="4">
    <source>
        <dbReference type="EMBL" id="KUF17993.1"/>
    </source>
</evidence>
<evidence type="ECO:0000259" key="3">
    <source>
        <dbReference type="PROSITE" id="PS50801"/>
    </source>
</evidence>
<organism evidence="4 5">
    <name type="scientific">Streptomyces silvensis</name>
    <dbReference type="NCBI Taxonomy" id="1765722"/>
    <lineage>
        <taxon>Bacteria</taxon>
        <taxon>Bacillati</taxon>
        <taxon>Actinomycetota</taxon>
        <taxon>Actinomycetes</taxon>
        <taxon>Kitasatosporales</taxon>
        <taxon>Streptomycetaceae</taxon>
        <taxon>Streptomyces</taxon>
    </lineage>
</organism>
<dbReference type="RefSeq" id="WP_058847771.1">
    <property type="nucleotide sequence ID" value="NZ_LOCL01000032.1"/>
</dbReference>
<dbReference type="OrthoDB" id="4249752at2"/>
<name>A0A0W7X532_9ACTN</name>